<evidence type="ECO:0000313" key="2">
    <source>
        <dbReference type="Proteomes" id="UP000242886"/>
    </source>
</evidence>
<accession>A0A7Z7HQE9</accession>
<dbReference type="EMBL" id="LT837803">
    <property type="protein sequence ID" value="SMB24557.1"/>
    <property type="molecule type" value="Genomic_DNA"/>
</dbReference>
<keyword evidence="2" id="KW-1185">Reference proteome</keyword>
<organism evidence="1 2">
    <name type="scientific">Sterolibacterium denitrificans</name>
    <dbReference type="NCBI Taxonomy" id="157592"/>
    <lineage>
        <taxon>Bacteria</taxon>
        <taxon>Pseudomonadati</taxon>
        <taxon>Pseudomonadota</taxon>
        <taxon>Betaproteobacteria</taxon>
        <taxon>Nitrosomonadales</taxon>
        <taxon>Sterolibacteriaceae</taxon>
        <taxon>Sterolibacterium</taxon>
    </lineage>
</organism>
<protein>
    <submittedName>
        <fullName evidence="1">Uncharacterized protein</fullName>
    </submittedName>
</protein>
<dbReference type="Proteomes" id="UP000242886">
    <property type="component" value="Chromosome SDENCHOL"/>
</dbReference>
<evidence type="ECO:0000313" key="1">
    <source>
        <dbReference type="EMBL" id="SMB24557.1"/>
    </source>
</evidence>
<sequence>MRYTKIVRINLTNLPEAVLTSKTALHRYSWLTALTIIRSPSGFRRLKTKGEHHEND</sequence>
<reference evidence="1" key="1">
    <citation type="submission" date="2017-03" db="EMBL/GenBank/DDBJ databases">
        <authorList>
            <consortium name="AG Boll"/>
        </authorList>
    </citation>
    <scope>NUCLEOTIDE SEQUENCE [LARGE SCALE GENOMIC DNA]</scope>
    <source>
        <strain evidence="1">Chol</strain>
    </source>
</reference>
<gene>
    <name evidence="1" type="ORF">SDENCHOL_11087</name>
</gene>
<proteinExistence type="predicted"/>
<name>A0A7Z7HQE9_9PROT</name>
<dbReference type="AlphaFoldDB" id="A0A7Z7HQE9"/>